<evidence type="ECO:0000256" key="3">
    <source>
        <dbReference type="SAM" id="MobiDB-lite"/>
    </source>
</evidence>
<dbReference type="SUPFAM" id="SSF50729">
    <property type="entry name" value="PH domain-like"/>
    <property type="match status" value="2"/>
</dbReference>
<dbReference type="GO" id="GO:0007160">
    <property type="term" value="P:cell-matrix adhesion"/>
    <property type="evidence" value="ECO:0007669"/>
    <property type="project" value="TreeGrafter"/>
</dbReference>
<dbReference type="InterPro" id="IPR037837">
    <property type="entry name" value="PH_Kindlin/fermitin"/>
</dbReference>
<evidence type="ECO:0000259" key="4">
    <source>
        <dbReference type="SMART" id="SM00233"/>
    </source>
</evidence>
<dbReference type="Gene3D" id="3.10.20.90">
    <property type="entry name" value="Phosphatidylinositol 3-kinase Catalytic Subunit, Chain A, domain 1"/>
    <property type="match status" value="2"/>
</dbReference>
<feature type="domain" description="PH" evidence="4">
    <location>
        <begin position="556"/>
        <end position="688"/>
    </location>
</feature>
<dbReference type="GO" id="GO:0048513">
    <property type="term" value="P:animal organ development"/>
    <property type="evidence" value="ECO:0007669"/>
    <property type="project" value="UniProtKB-ARBA"/>
</dbReference>
<evidence type="ECO:0008006" key="8">
    <source>
        <dbReference type="Google" id="ProtNLM"/>
    </source>
</evidence>
<feature type="domain" description="Band 4.1" evidence="5">
    <location>
        <begin position="233"/>
        <end position="781"/>
    </location>
</feature>
<dbReference type="PROSITE" id="PS00661">
    <property type="entry name" value="FERM_2"/>
    <property type="match status" value="1"/>
</dbReference>
<dbReference type="InterPro" id="IPR001849">
    <property type="entry name" value="PH_domain"/>
</dbReference>
<dbReference type="InterPro" id="IPR019747">
    <property type="entry name" value="FERM_CS"/>
</dbReference>
<gene>
    <name evidence="6" type="ORF">TBRA_LOCUS5484</name>
</gene>
<evidence type="ECO:0000313" key="6">
    <source>
        <dbReference type="EMBL" id="CAB0033586.1"/>
    </source>
</evidence>
<protein>
    <recommendedName>
        <fullName evidence="8">Band 4.1 domain-containing protein</fullName>
    </recommendedName>
</protein>
<accession>A0A6H5IAQ9</accession>
<comment type="similarity">
    <text evidence="1">Belongs to the kindlin family.</text>
</comment>
<evidence type="ECO:0000256" key="2">
    <source>
        <dbReference type="ARBA" id="ARBA00022889"/>
    </source>
</evidence>
<dbReference type="GO" id="GO:0005178">
    <property type="term" value="F:integrin binding"/>
    <property type="evidence" value="ECO:0007669"/>
    <property type="project" value="TreeGrafter"/>
</dbReference>
<dbReference type="SUPFAM" id="SSF47031">
    <property type="entry name" value="Second domain of FERM"/>
    <property type="match status" value="1"/>
</dbReference>
<dbReference type="AlphaFoldDB" id="A0A6H5IAQ9"/>
<dbReference type="SMART" id="SM00233">
    <property type="entry name" value="PH"/>
    <property type="match status" value="1"/>
</dbReference>
<dbReference type="PANTHER" id="PTHR16160">
    <property type="entry name" value="FERMITIN 2-RELATED"/>
    <property type="match status" value="1"/>
</dbReference>
<dbReference type="Proteomes" id="UP000479190">
    <property type="component" value="Unassembled WGS sequence"/>
</dbReference>
<organism evidence="6 7">
    <name type="scientific">Trichogramma brassicae</name>
    <dbReference type="NCBI Taxonomy" id="86971"/>
    <lineage>
        <taxon>Eukaryota</taxon>
        <taxon>Metazoa</taxon>
        <taxon>Ecdysozoa</taxon>
        <taxon>Arthropoda</taxon>
        <taxon>Hexapoda</taxon>
        <taxon>Insecta</taxon>
        <taxon>Pterygota</taxon>
        <taxon>Neoptera</taxon>
        <taxon>Endopterygota</taxon>
        <taxon>Hymenoptera</taxon>
        <taxon>Apocrita</taxon>
        <taxon>Proctotrupomorpha</taxon>
        <taxon>Chalcidoidea</taxon>
        <taxon>Trichogrammatidae</taxon>
        <taxon>Trichogramma</taxon>
    </lineage>
</organism>
<dbReference type="SMART" id="SM00295">
    <property type="entry name" value="B41"/>
    <property type="match status" value="1"/>
</dbReference>
<dbReference type="CDD" id="cd13205">
    <property type="entry name" value="FERM_C_fermitin"/>
    <property type="match status" value="1"/>
</dbReference>
<feature type="region of interest" description="Disordered" evidence="3">
    <location>
        <begin position="347"/>
        <end position="369"/>
    </location>
</feature>
<keyword evidence="2" id="KW-0130">Cell adhesion</keyword>
<dbReference type="InterPro" id="IPR019749">
    <property type="entry name" value="Band_41_domain"/>
</dbReference>
<dbReference type="InterPro" id="IPR014352">
    <property type="entry name" value="FERM/acyl-CoA-bd_prot_sf"/>
</dbReference>
<dbReference type="GO" id="GO:0048731">
    <property type="term" value="P:system development"/>
    <property type="evidence" value="ECO:0007669"/>
    <property type="project" value="UniProtKB-ARBA"/>
</dbReference>
<dbReference type="OrthoDB" id="10057618at2759"/>
<name>A0A6H5IAQ9_9HYME</name>
<evidence type="ECO:0000259" key="5">
    <source>
        <dbReference type="SMART" id="SM00295"/>
    </source>
</evidence>
<dbReference type="InterPro" id="IPR011993">
    <property type="entry name" value="PH-like_dom_sf"/>
</dbReference>
<dbReference type="InterPro" id="IPR040790">
    <property type="entry name" value="Kindlin_2_N"/>
</dbReference>
<proteinExistence type="inferred from homology"/>
<dbReference type="Gene3D" id="1.20.80.10">
    <property type="match status" value="1"/>
</dbReference>
<dbReference type="CDD" id="cd01237">
    <property type="entry name" value="PH_fermitin"/>
    <property type="match status" value="1"/>
</dbReference>
<dbReference type="CDD" id="cd14473">
    <property type="entry name" value="FERM_B-lobe"/>
    <property type="match status" value="1"/>
</dbReference>
<dbReference type="Gene3D" id="2.30.29.30">
    <property type="entry name" value="Pleckstrin-homology domain (PH domain)/Phosphotyrosine-binding domain (PTB)"/>
    <property type="match status" value="2"/>
</dbReference>
<dbReference type="GO" id="GO:0030055">
    <property type="term" value="C:cell-substrate junction"/>
    <property type="evidence" value="ECO:0007669"/>
    <property type="project" value="TreeGrafter"/>
</dbReference>
<sequence>NKQTVRLLRKQRVASALAKMPYVYEAIQMMQTIQPVVAATTTAQIARINITNSHSVAQCHVTMALRWSSRCRFIVCFITVHYSVRLRMHLRVWRLWPYGRGRKPVHAAQRFAAISATTFPRLAIVKTCSASILYPALLRLHLRVEYLCFSILRGKSTTTRRAWCLYSRKTCVNKRKQARKFMISRPNICCGSNIAMDWSDHALWWPARNHWLTRTRSTLDQYGVAADAILHFTPMHKILRVQLPDMRYIDCRVDFSVKTFNAVINLCKELGIRHPEELSFCKPLEANHLKYNLKDMPIKKKTESHKNGHQAAAADTNTFIASTQSPRGSINSLDRSSPFMCGPMTPNNYRNHSTPIGTPVTHTSTWKRNNKTVGFGSTGSFNANNSTMSLEALNGGLSEHLLQSPSSVPPDVRARVLRPRSLIEKARMNVAWLDSSLSIMEQAIHEYDTLRLRFKFYSFYDLNPKTDGVRINMIYEQAKWQLLAEEIDCTEEEMLMFAALQVQTNLQSNVPQSSVDMNGTSQSALEDDIDAALTDLQVTLEGSSINTGPCDITQIPELCDYLRFFKPKRFTLKAFKRYWFTCRDLQLRLFKGRDDTSEPVHVINLRGCEVTPDVHLAQGRYGIRLEVPGSDGMTEMWIRCDNVSKIWLNNPHQVGTSCCSNYMLIFYYSQEQQYAKWMAACRLASKGRSLADASYENEVSSIVAFLQLQRPAPAPAINPNSLGDIVPENYVAPRFVKKFKNKLVQRILEAHANVKDLSLIEAKMNYIKAWQNLPEYGISLFIVRFNGKNKDELLGIANNRIMRMDIHSGDHIKTWRFNTMKAWNVNWEVKHMMVQFEEENIIFECQSADCKVLHEFIGGYIFLSMRSKEVNQTLNEELFHKLTGGWD</sequence>
<dbReference type="InterPro" id="IPR019748">
    <property type="entry name" value="FERM_central"/>
</dbReference>
<dbReference type="CDD" id="cd17096">
    <property type="entry name" value="FERM_F1_kindlins"/>
    <property type="match status" value="1"/>
</dbReference>
<dbReference type="Pfam" id="PF18124">
    <property type="entry name" value="Kindlin_2_N"/>
    <property type="match status" value="1"/>
</dbReference>
<dbReference type="Pfam" id="PF00373">
    <property type="entry name" value="FERM_M"/>
    <property type="match status" value="1"/>
</dbReference>
<dbReference type="EMBL" id="CADCXV010000715">
    <property type="protein sequence ID" value="CAB0033586.1"/>
    <property type="molecule type" value="Genomic_DNA"/>
</dbReference>
<dbReference type="InterPro" id="IPR037843">
    <property type="entry name" value="Kindlin/fermitin"/>
</dbReference>
<reference evidence="6 7" key="1">
    <citation type="submission" date="2020-02" db="EMBL/GenBank/DDBJ databases">
        <authorList>
            <person name="Ferguson B K."/>
        </authorList>
    </citation>
    <scope>NUCLEOTIDE SEQUENCE [LARGE SCALE GENOMIC DNA]</scope>
</reference>
<keyword evidence="7" id="KW-1185">Reference proteome</keyword>
<dbReference type="InterPro" id="IPR035963">
    <property type="entry name" value="FERM_2"/>
</dbReference>
<feature type="non-terminal residue" evidence="6">
    <location>
        <position position="1"/>
    </location>
</feature>
<evidence type="ECO:0000256" key="1">
    <source>
        <dbReference type="ARBA" id="ARBA00008052"/>
    </source>
</evidence>
<dbReference type="GO" id="GO:0007229">
    <property type="term" value="P:integrin-mediated signaling pathway"/>
    <property type="evidence" value="ECO:0007669"/>
    <property type="project" value="InterPro"/>
</dbReference>
<feature type="compositionally biased region" description="Polar residues" evidence="3">
    <location>
        <begin position="347"/>
        <end position="367"/>
    </location>
</feature>
<dbReference type="PANTHER" id="PTHR16160:SF13">
    <property type="entry name" value="FERMITIN 2-RELATED"/>
    <property type="match status" value="1"/>
</dbReference>
<evidence type="ECO:0000313" key="7">
    <source>
        <dbReference type="Proteomes" id="UP000479190"/>
    </source>
</evidence>